<dbReference type="PANTHER" id="PTHR24198">
    <property type="entry name" value="ANKYRIN REPEAT AND PROTEIN KINASE DOMAIN-CONTAINING PROTEIN"/>
    <property type="match status" value="1"/>
</dbReference>
<keyword evidence="1" id="KW-0677">Repeat</keyword>
<evidence type="ECO:0000256" key="2">
    <source>
        <dbReference type="ARBA" id="ARBA00023043"/>
    </source>
</evidence>
<dbReference type="InterPro" id="IPR025676">
    <property type="entry name" value="Clr5_dom"/>
</dbReference>
<evidence type="ECO:0000259" key="5">
    <source>
        <dbReference type="Pfam" id="PF14420"/>
    </source>
</evidence>
<protein>
    <submittedName>
        <fullName evidence="6">Ankyrin repeat-containing domain protein</fullName>
    </submittedName>
</protein>
<keyword evidence="2 3" id="KW-0040">ANK repeat</keyword>
<evidence type="ECO:0000313" key="7">
    <source>
        <dbReference type="Proteomes" id="UP001174936"/>
    </source>
</evidence>
<name>A0AA40CIR5_9PEZI</name>
<evidence type="ECO:0000256" key="4">
    <source>
        <dbReference type="SAM" id="MobiDB-lite"/>
    </source>
</evidence>
<feature type="repeat" description="ANK" evidence="3">
    <location>
        <begin position="640"/>
        <end position="667"/>
    </location>
</feature>
<feature type="repeat" description="ANK" evidence="3">
    <location>
        <begin position="743"/>
        <end position="768"/>
    </location>
</feature>
<proteinExistence type="predicted"/>
<feature type="compositionally biased region" description="Basic and acidic residues" evidence="4">
    <location>
        <begin position="102"/>
        <end position="112"/>
    </location>
</feature>
<evidence type="ECO:0000256" key="1">
    <source>
        <dbReference type="ARBA" id="ARBA00022737"/>
    </source>
</evidence>
<feature type="repeat" description="ANK" evidence="3">
    <location>
        <begin position="372"/>
        <end position="404"/>
    </location>
</feature>
<sequence>MAGPAGTSSFKAWSDVYDTVYQLYWVEDRTLEETMSILKHQYSFSATKKQWVSKLDQWKLKKNATAKEMQNMVRIQRKRRFEEDKDTRFNIRGRPVSQCNIDRWEKRQKGDSGEPVNEAETPSDISYNTPSEASRATSEIDPSTPRPVLEEIPAPRDDMPNFSTLSIAPQYHSVPPEAPAIPLQPSDGPMQEVDPLEETEQNGEREQAPTEGTYQPGAASVDLDHDVDMVNSPDSPDSIIEIDRDEMYFSDSSDSSVATIAAEEYTMAVGDFCSLEVQDLESKDTMNKALRSAARSGNATLIQSLLEAGAELESQSQLRKTALQAAIFHGHVEATAVLLRYGADFASCAAKEADFSLSVTEPSGRRKLVRLEGPLPLHIAAARGHCEIINLLLDHGADLDAEDENENTPLLCAIESCQDSVVTQLLDNGARFDSEVQDPDGRTAWDLSVIMGHEGYIRQLLARRGNLRPESSELLSPLWLAVIDEHEDIIQLFIEIGTHVEKVQVFKDASGDSSEALKLAIDRGHEDIVCLFLDEYAIEVPENELLLRAITSGHTSVLQAFEDRGADFTTNLSTGTSPLIVASSRGHCDVVRWLLDREFHIESDRVGTALWHAAKAGHGRTVELLLDRGANIEFQSLGAHSSTALSEAAKAGHIGVVEVLLDNGADIGGIFSKIPTALFEAAREGRESMVKLLLDRGARTTYTESFTPYEEKSALWAAVGSQNSVVVKLLLNKGANVGYRGRDYSSPLSLAVRLKDVKVIRMLLEHGATAESLGWWEKEWLQRILAQADTP</sequence>
<feature type="repeat" description="ANK" evidence="3">
    <location>
        <begin position="676"/>
        <end position="705"/>
    </location>
</feature>
<dbReference type="Pfam" id="PF14420">
    <property type="entry name" value="Clr5"/>
    <property type="match status" value="1"/>
</dbReference>
<dbReference type="Gene3D" id="1.25.40.20">
    <property type="entry name" value="Ankyrin repeat-containing domain"/>
    <property type="match status" value="3"/>
</dbReference>
<dbReference type="PROSITE" id="PS50297">
    <property type="entry name" value="ANK_REP_REGION"/>
    <property type="match status" value="3"/>
</dbReference>
<feature type="region of interest" description="Disordered" evidence="4">
    <location>
        <begin position="100"/>
        <end position="219"/>
    </location>
</feature>
<comment type="caution">
    <text evidence="6">The sequence shown here is derived from an EMBL/GenBank/DDBJ whole genome shotgun (WGS) entry which is preliminary data.</text>
</comment>
<dbReference type="PRINTS" id="PR01415">
    <property type="entry name" value="ANKYRIN"/>
</dbReference>
<dbReference type="SMART" id="SM00248">
    <property type="entry name" value="ANK"/>
    <property type="match status" value="13"/>
</dbReference>
<evidence type="ECO:0000313" key="6">
    <source>
        <dbReference type="EMBL" id="KAK0639905.1"/>
    </source>
</evidence>
<dbReference type="PANTHER" id="PTHR24198:SF165">
    <property type="entry name" value="ANKYRIN REPEAT-CONTAINING PROTEIN-RELATED"/>
    <property type="match status" value="1"/>
</dbReference>
<dbReference type="SUPFAM" id="SSF48403">
    <property type="entry name" value="Ankyrin repeat"/>
    <property type="match status" value="2"/>
</dbReference>
<feature type="compositionally biased region" description="Polar residues" evidence="4">
    <location>
        <begin position="123"/>
        <end position="141"/>
    </location>
</feature>
<dbReference type="Pfam" id="PF12796">
    <property type="entry name" value="Ank_2"/>
    <property type="match status" value="3"/>
</dbReference>
<keyword evidence="7" id="KW-1185">Reference proteome</keyword>
<dbReference type="Pfam" id="PF00023">
    <property type="entry name" value="Ank"/>
    <property type="match status" value="1"/>
</dbReference>
<feature type="repeat" description="ANK" evidence="3">
    <location>
        <begin position="285"/>
        <end position="317"/>
    </location>
</feature>
<dbReference type="EMBL" id="JAULSV010000007">
    <property type="protein sequence ID" value="KAK0639905.1"/>
    <property type="molecule type" value="Genomic_DNA"/>
</dbReference>
<dbReference type="AlphaFoldDB" id="A0AA40CIR5"/>
<dbReference type="InterPro" id="IPR036770">
    <property type="entry name" value="Ankyrin_rpt-contain_sf"/>
</dbReference>
<dbReference type="PROSITE" id="PS50088">
    <property type="entry name" value="ANK_REPEAT"/>
    <property type="match status" value="7"/>
</dbReference>
<gene>
    <name evidence="6" type="ORF">B0T16DRAFT_383666</name>
</gene>
<feature type="repeat" description="ANK" evidence="3">
    <location>
        <begin position="605"/>
        <end position="637"/>
    </location>
</feature>
<dbReference type="InterPro" id="IPR002110">
    <property type="entry name" value="Ankyrin_rpt"/>
</dbReference>
<feature type="domain" description="Clr5" evidence="5">
    <location>
        <begin position="11"/>
        <end position="62"/>
    </location>
</feature>
<accession>A0AA40CIR5</accession>
<organism evidence="6 7">
    <name type="scientific">Cercophora newfieldiana</name>
    <dbReference type="NCBI Taxonomy" id="92897"/>
    <lineage>
        <taxon>Eukaryota</taxon>
        <taxon>Fungi</taxon>
        <taxon>Dikarya</taxon>
        <taxon>Ascomycota</taxon>
        <taxon>Pezizomycotina</taxon>
        <taxon>Sordariomycetes</taxon>
        <taxon>Sordariomycetidae</taxon>
        <taxon>Sordariales</taxon>
        <taxon>Lasiosphaeriaceae</taxon>
        <taxon>Cercophora</taxon>
    </lineage>
</organism>
<feature type="repeat" description="ANK" evidence="3">
    <location>
        <begin position="710"/>
        <end position="742"/>
    </location>
</feature>
<dbReference type="Proteomes" id="UP001174936">
    <property type="component" value="Unassembled WGS sequence"/>
</dbReference>
<evidence type="ECO:0000256" key="3">
    <source>
        <dbReference type="PROSITE-ProRule" id="PRU00023"/>
    </source>
</evidence>
<reference evidence="6" key="1">
    <citation type="submission" date="2023-06" db="EMBL/GenBank/DDBJ databases">
        <title>Genome-scale phylogeny and comparative genomics of the fungal order Sordariales.</title>
        <authorList>
            <consortium name="Lawrence Berkeley National Laboratory"/>
            <person name="Hensen N."/>
            <person name="Bonometti L."/>
            <person name="Westerberg I."/>
            <person name="Brannstrom I.O."/>
            <person name="Guillou S."/>
            <person name="Cros-Aarteil S."/>
            <person name="Calhoun S."/>
            <person name="Haridas S."/>
            <person name="Kuo A."/>
            <person name="Mondo S."/>
            <person name="Pangilinan J."/>
            <person name="Riley R."/>
            <person name="Labutti K."/>
            <person name="Andreopoulos B."/>
            <person name="Lipzen A."/>
            <person name="Chen C."/>
            <person name="Yanf M."/>
            <person name="Daum C."/>
            <person name="Ng V."/>
            <person name="Clum A."/>
            <person name="Steindorff A."/>
            <person name="Ohm R."/>
            <person name="Martin F."/>
            <person name="Silar P."/>
            <person name="Natvig D."/>
            <person name="Lalanne C."/>
            <person name="Gautier V."/>
            <person name="Ament-Velasquez S.L."/>
            <person name="Kruys A."/>
            <person name="Hutchinson M.I."/>
            <person name="Powell A.J."/>
            <person name="Barry K."/>
            <person name="Miller A.N."/>
            <person name="Grigoriev I.V."/>
            <person name="Debuchy R."/>
            <person name="Gladieux P."/>
            <person name="Thoren M.H."/>
            <person name="Johannesson H."/>
        </authorList>
    </citation>
    <scope>NUCLEOTIDE SEQUENCE</scope>
    <source>
        <strain evidence="6">SMH2532-1</strain>
    </source>
</reference>